<dbReference type="PANTHER" id="PTHR11091:SF0">
    <property type="entry name" value="MALATE DEHYDROGENASE"/>
    <property type="match status" value="1"/>
</dbReference>
<protein>
    <recommendedName>
        <fullName evidence="4">Malate/lactate/ureidoglycolate dehydrogenase</fullName>
    </recommendedName>
</protein>
<comment type="similarity">
    <text evidence="1">Belongs to the LDH2/MDH2 oxidoreductase family.</text>
</comment>
<dbReference type="Gene3D" id="3.30.1370.60">
    <property type="entry name" value="Hypothetical oxidoreductase yiak, domain 2"/>
    <property type="match status" value="1"/>
</dbReference>
<sequence>MLIKEIKLKIFVAAILKKGGSDSEEAQIVADHLVRSNLAGHDSHGVGMLPFYMRMLQADLLHPNQKPELVKADGSILMFDGLRGYGQAVGKMAMEKAIEKCHESGLVLMTLRNTHHLGRIGTYGEQSIAAGMVSLHFVNVTDHPPLVAPFRGSDARFSTNPICLAMPGSQKQPPVLLDMATSCIALGKTRVALNKGEALKEGLVINYQGQPSTDPGVMAGYLFPDRSDNPPLGALTPFGDYKGYSLALFCELFGGLLSGGGTILPEHPRQNSIINNMFTLIIDPAKLVDIPWMQHEVEAIVSHSKASPPANPEEPVLVAGDPERQFIKTRQTKGIPIDDATWKQILDGAEVLGLSKTEIQNLT</sequence>
<evidence type="ECO:0000256" key="1">
    <source>
        <dbReference type="ARBA" id="ARBA00006056"/>
    </source>
</evidence>
<gene>
    <name evidence="3" type="ORF">METZ01_LOCUS27395</name>
</gene>
<dbReference type="InterPro" id="IPR043144">
    <property type="entry name" value="Mal/L-sulf/L-lact_DH-like_ah"/>
</dbReference>
<evidence type="ECO:0000313" key="3">
    <source>
        <dbReference type="EMBL" id="SUZ74541.1"/>
    </source>
</evidence>
<dbReference type="AlphaFoldDB" id="A0A381Q5D6"/>
<dbReference type="NCBIfam" id="NF007504">
    <property type="entry name" value="PRK10098.1"/>
    <property type="match status" value="1"/>
</dbReference>
<accession>A0A381Q5D6</accession>
<dbReference type="PANTHER" id="PTHR11091">
    <property type="entry name" value="OXIDOREDUCTASE-RELATED"/>
    <property type="match status" value="1"/>
</dbReference>
<organism evidence="3">
    <name type="scientific">marine metagenome</name>
    <dbReference type="NCBI Taxonomy" id="408172"/>
    <lineage>
        <taxon>unclassified sequences</taxon>
        <taxon>metagenomes</taxon>
        <taxon>ecological metagenomes</taxon>
    </lineage>
</organism>
<dbReference type="InterPro" id="IPR003767">
    <property type="entry name" value="Malate/L-lactate_DH-like"/>
</dbReference>
<dbReference type="SUPFAM" id="SSF89733">
    <property type="entry name" value="L-sulfolactate dehydrogenase-like"/>
    <property type="match status" value="1"/>
</dbReference>
<reference evidence="3" key="1">
    <citation type="submission" date="2018-05" db="EMBL/GenBank/DDBJ databases">
        <authorList>
            <person name="Lanie J.A."/>
            <person name="Ng W.-L."/>
            <person name="Kazmierczak K.M."/>
            <person name="Andrzejewski T.M."/>
            <person name="Davidsen T.M."/>
            <person name="Wayne K.J."/>
            <person name="Tettelin H."/>
            <person name="Glass J.I."/>
            <person name="Rusch D."/>
            <person name="Podicherti R."/>
            <person name="Tsui H.-C.T."/>
            <person name="Winkler M.E."/>
        </authorList>
    </citation>
    <scope>NUCLEOTIDE SEQUENCE</scope>
</reference>
<dbReference type="Gene3D" id="1.10.1530.10">
    <property type="match status" value="1"/>
</dbReference>
<dbReference type="InterPro" id="IPR043143">
    <property type="entry name" value="Mal/L-sulf/L-lact_DH-like_NADP"/>
</dbReference>
<dbReference type="Pfam" id="PF02615">
    <property type="entry name" value="Ldh_2"/>
    <property type="match status" value="1"/>
</dbReference>
<keyword evidence="2" id="KW-0560">Oxidoreductase</keyword>
<dbReference type="InterPro" id="IPR036111">
    <property type="entry name" value="Mal/L-sulfo/L-lacto_DH-like_sf"/>
</dbReference>
<evidence type="ECO:0008006" key="4">
    <source>
        <dbReference type="Google" id="ProtNLM"/>
    </source>
</evidence>
<dbReference type="EMBL" id="UINC01001215">
    <property type="protein sequence ID" value="SUZ74541.1"/>
    <property type="molecule type" value="Genomic_DNA"/>
</dbReference>
<evidence type="ECO:0000256" key="2">
    <source>
        <dbReference type="ARBA" id="ARBA00023002"/>
    </source>
</evidence>
<dbReference type="GO" id="GO:0016491">
    <property type="term" value="F:oxidoreductase activity"/>
    <property type="evidence" value="ECO:0007669"/>
    <property type="project" value="UniProtKB-KW"/>
</dbReference>
<proteinExistence type="inferred from homology"/>
<name>A0A381Q5D6_9ZZZZ</name>